<dbReference type="PANTHER" id="PTHR42951:SF15">
    <property type="entry name" value="METALLO-BETA-LACTAMASE SUPERFAMILY PROTEIN"/>
    <property type="match status" value="1"/>
</dbReference>
<dbReference type="Proteomes" id="UP001140817">
    <property type="component" value="Unassembled WGS sequence"/>
</dbReference>
<protein>
    <submittedName>
        <fullName evidence="2">MBL fold metallo-hydrolase</fullName>
    </submittedName>
</protein>
<keyword evidence="3" id="KW-1185">Reference proteome</keyword>
<name>A0A9X2M971_9FIRM</name>
<evidence type="ECO:0000313" key="3">
    <source>
        <dbReference type="Proteomes" id="UP001140817"/>
    </source>
</evidence>
<dbReference type="SMART" id="SM00849">
    <property type="entry name" value="Lactamase_B"/>
    <property type="match status" value="1"/>
</dbReference>
<dbReference type="Pfam" id="PF00753">
    <property type="entry name" value="Lactamase_B"/>
    <property type="match status" value="1"/>
</dbReference>
<gene>
    <name evidence="2" type="ORF">NSA58_02670</name>
</gene>
<evidence type="ECO:0000313" key="2">
    <source>
        <dbReference type="EMBL" id="MCR1821680.1"/>
    </source>
</evidence>
<comment type="caution">
    <text evidence="2">The sequence shown here is derived from an EMBL/GenBank/DDBJ whole genome shotgun (WGS) entry which is preliminary data.</text>
</comment>
<dbReference type="InterPro" id="IPR001279">
    <property type="entry name" value="Metallo-B-lactamas"/>
</dbReference>
<dbReference type="InterPro" id="IPR050855">
    <property type="entry name" value="NDM-1-like"/>
</dbReference>
<evidence type="ECO:0000259" key="1">
    <source>
        <dbReference type="SMART" id="SM00849"/>
    </source>
</evidence>
<dbReference type="EMBL" id="JANKBY010000016">
    <property type="protein sequence ID" value="MCR1821680.1"/>
    <property type="molecule type" value="Genomic_DNA"/>
</dbReference>
<reference evidence="2" key="1">
    <citation type="submission" date="2022-07" db="EMBL/GenBank/DDBJ databases">
        <title>Enhanced cultured diversity of the mouse gut microbiota enables custom-made synthetic communities.</title>
        <authorList>
            <person name="Afrizal A."/>
        </authorList>
    </citation>
    <scope>NUCLEOTIDE SEQUENCE</scope>
    <source>
        <strain evidence="2">DSM 29186</strain>
    </source>
</reference>
<organism evidence="2 3">
    <name type="scientific">Terrisporobacter muris</name>
    <dbReference type="NCBI Taxonomy" id="2963284"/>
    <lineage>
        <taxon>Bacteria</taxon>
        <taxon>Bacillati</taxon>
        <taxon>Bacillota</taxon>
        <taxon>Clostridia</taxon>
        <taxon>Peptostreptococcales</taxon>
        <taxon>Peptostreptococcaceae</taxon>
        <taxon>Terrisporobacter</taxon>
    </lineage>
</organism>
<dbReference type="PANTHER" id="PTHR42951">
    <property type="entry name" value="METALLO-BETA-LACTAMASE DOMAIN-CONTAINING"/>
    <property type="match status" value="1"/>
</dbReference>
<dbReference type="RefSeq" id="WP_052232990.1">
    <property type="nucleotide sequence ID" value="NZ_JANKBY010000016.1"/>
</dbReference>
<feature type="domain" description="Metallo-beta-lactamase" evidence="1">
    <location>
        <begin position="21"/>
        <end position="185"/>
    </location>
</feature>
<dbReference type="InterPro" id="IPR036866">
    <property type="entry name" value="RibonucZ/Hydroxyglut_hydro"/>
</dbReference>
<proteinExistence type="predicted"/>
<accession>A0A9X2M971</accession>
<dbReference type="Gene3D" id="3.60.15.10">
    <property type="entry name" value="Ribonuclease Z/Hydroxyacylglutathione hydrolase-like"/>
    <property type="match status" value="1"/>
</dbReference>
<dbReference type="SUPFAM" id="SSF56281">
    <property type="entry name" value="Metallo-hydrolase/oxidoreductase"/>
    <property type="match status" value="1"/>
</dbReference>
<sequence>MKVNDNIYMLKIPTKMHPDKFTYPVVIMNKGKMLLVDSAYPGEFETIKTAFYKEGLDIRYLSYILLTHKGFDNLGCTKDIVNAIPDVIVMAPSLDNKFLVHIKLNDNDITPHFDNIKVISTPGHTPSHVSLYIKDEELLIAGNLLNIQLNLLELTNKGLNFDNETYLNSVKKVSQLPISKVISYHGGMLEGTISAGIKSLIC</sequence>
<dbReference type="AlphaFoldDB" id="A0A9X2M971"/>